<dbReference type="SUPFAM" id="SSF57863">
    <property type="entry name" value="ArfGap/RecO-like zinc finger"/>
    <property type="match status" value="1"/>
</dbReference>
<dbReference type="RefSeq" id="WP_092790009.1">
    <property type="nucleotide sequence ID" value="NZ_FOPC01000004.1"/>
</dbReference>
<name>A0A1I2S334_9BACT</name>
<dbReference type="PANTHER" id="PTHR33991">
    <property type="entry name" value="DNA REPAIR PROTEIN RECO"/>
    <property type="match status" value="1"/>
</dbReference>
<feature type="domain" description="DNA replication/recombination mediator RecO N-terminal" evidence="5">
    <location>
        <begin position="1"/>
        <end position="81"/>
    </location>
</feature>
<dbReference type="Gene3D" id="2.40.50.140">
    <property type="entry name" value="Nucleic acid-binding proteins"/>
    <property type="match status" value="1"/>
</dbReference>
<dbReference type="NCBIfam" id="TIGR00613">
    <property type="entry name" value="reco"/>
    <property type="match status" value="1"/>
</dbReference>
<protein>
    <recommendedName>
        <fullName evidence="4">DNA repair protein RecO</fullName>
    </recommendedName>
    <alternativeName>
        <fullName evidence="4">Recombination protein O</fullName>
    </alternativeName>
</protein>
<dbReference type="SUPFAM" id="SSF50249">
    <property type="entry name" value="Nucleic acid-binding proteins"/>
    <property type="match status" value="1"/>
</dbReference>
<keyword evidence="1 4" id="KW-0227">DNA damage</keyword>
<organism evidence="6 7">
    <name type="scientific">Algoriphagus hitonicola</name>
    <dbReference type="NCBI Taxonomy" id="435880"/>
    <lineage>
        <taxon>Bacteria</taxon>
        <taxon>Pseudomonadati</taxon>
        <taxon>Bacteroidota</taxon>
        <taxon>Cytophagia</taxon>
        <taxon>Cytophagales</taxon>
        <taxon>Cyclobacteriaceae</taxon>
        <taxon>Algoriphagus</taxon>
    </lineage>
</organism>
<dbReference type="InterPro" id="IPR003717">
    <property type="entry name" value="RecO"/>
</dbReference>
<evidence type="ECO:0000259" key="5">
    <source>
        <dbReference type="Pfam" id="PF11967"/>
    </source>
</evidence>
<comment type="similarity">
    <text evidence="4">Belongs to the RecO family.</text>
</comment>
<evidence type="ECO:0000313" key="6">
    <source>
        <dbReference type="EMBL" id="SFG45227.1"/>
    </source>
</evidence>
<dbReference type="OrthoDB" id="9789152at2"/>
<gene>
    <name evidence="4" type="primary">recO</name>
    <name evidence="6" type="ORF">SAMN04487988_10425</name>
</gene>
<accession>A0A1I2S334</accession>
<comment type="function">
    <text evidence="4">Involved in DNA repair and RecF pathway recombination.</text>
</comment>
<evidence type="ECO:0000313" key="7">
    <source>
        <dbReference type="Proteomes" id="UP000199642"/>
    </source>
</evidence>
<dbReference type="GO" id="GO:0006310">
    <property type="term" value="P:DNA recombination"/>
    <property type="evidence" value="ECO:0007669"/>
    <property type="project" value="UniProtKB-UniRule"/>
</dbReference>
<evidence type="ECO:0000256" key="1">
    <source>
        <dbReference type="ARBA" id="ARBA00022763"/>
    </source>
</evidence>
<dbReference type="GO" id="GO:0043590">
    <property type="term" value="C:bacterial nucleoid"/>
    <property type="evidence" value="ECO:0007669"/>
    <property type="project" value="TreeGrafter"/>
</dbReference>
<dbReference type="PANTHER" id="PTHR33991:SF1">
    <property type="entry name" value="DNA REPAIR PROTEIN RECO"/>
    <property type="match status" value="1"/>
</dbReference>
<evidence type="ECO:0000256" key="2">
    <source>
        <dbReference type="ARBA" id="ARBA00023172"/>
    </source>
</evidence>
<dbReference type="Pfam" id="PF11967">
    <property type="entry name" value="RecO_N"/>
    <property type="match status" value="1"/>
</dbReference>
<sequence>MLKKTEGIVVNSIRYKESSVIVKIFTREIGLKSYVVNGIRTQGSKSKTALFQPMTVLDLVVYDRENQGLHRLSEFKLSRPFQHIPFDFERTGLALFMSEVINRSIYENYQNEELFDFLKRSLFHLDQKEKNIRHFPHVFLIEQAKYLGFGADDPQEYIDESKRLAFTKDEYSKAFEYLRQLMSDSFDCQYKPGLQIRRKLLDYLLEFYNEQLGSNQVWKSMTILRQLMI</sequence>
<keyword evidence="2 4" id="KW-0233">DNA recombination</keyword>
<dbReference type="STRING" id="435880.SAMN04487988_10425"/>
<reference evidence="7" key="1">
    <citation type="submission" date="2016-10" db="EMBL/GenBank/DDBJ databases">
        <authorList>
            <person name="Varghese N."/>
            <person name="Submissions S."/>
        </authorList>
    </citation>
    <scope>NUCLEOTIDE SEQUENCE [LARGE SCALE GENOMIC DNA]</scope>
    <source>
        <strain evidence="7">DSM 19315</strain>
    </source>
</reference>
<proteinExistence type="inferred from homology"/>
<keyword evidence="7" id="KW-1185">Reference proteome</keyword>
<dbReference type="InterPro" id="IPR037278">
    <property type="entry name" value="ARFGAP/RecO"/>
</dbReference>
<keyword evidence="3 4" id="KW-0234">DNA repair</keyword>
<dbReference type="InterPro" id="IPR012340">
    <property type="entry name" value="NA-bd_OB-fold"/>
</dbReference>
<dbReference type="GO" id="GO:0006302">
    <property type="term" value="P:double-strand break repair"/>
    <property type="evidence" value="ECO:0007669"/>
    <property type="project" value="TreeGrafter"/>
</dbReference>
<dbReference type="Proteomes" id="UP000199642">
    <property type="component" value="Unassembled WGS sequence"/>
</dbReference>
<dbReference type="Pfam" id="PF02565">
    <property type="entry name" value="RecO_C"/>
    <property type="match status" value="1"/>
</dbReference>
<evidence type="ECO:0000256" key="4">
    <source>
        <dbReference type="HAMAP-Rule" id="MF_00201"/>
    </source>
</evidence>
<dbReference type="InterPro" id="IPR022572">
    <property type="entry name" value="DNA_rep/recomb_RecO_N"/>
</dbReference>
<dbReference type="HAMAP" id="MF_00201">
    <property type="entry name" value="RecO"/>
    <property type="match status" value="1"/>
</dbReference>
<dbReference type="AlphaFoldDB" id="A0A1I2S334"/>
<evidence type="ECO:0000256" key="3">
    <source>
        <dbReference type="ARBA" id="ARBA00023204"/>
    </source>
</evidence>
<dbReference type="EMBL" id="FOPC01000004">
    <property type="protein sequence ID" value="SFG45227.1"/>
    <property type="molecule type" value="Genomic_DNA"/>
</dbReference>